<keyword evidence="2" id="KW-0963">Cytoplasm</keyword>
<dbReference type="Proteomes" id="UP001400965">
    <property type="component" value="Unassembled WGS sequence"/>
</dbReference>
<comment type="similarity">
    <text evidence="6">Belongs to the bacillales FliT family.</text>
</comment>
<dbReference type="EMBL" id="BAAACP010000004">
    <property type="protein sequence ID" value="GAA0862734.1"/>
    <property type="molecule type" value="Genomic_DNA"/>
</dbReference>
<evidence type="ECO:0000256" key="1">
    <source>
        <dbReference type="ARBA" id="ARBA00004514"/>
    </source>
</evidence>
<evidence type="ECO:0000256" key="4">
    <source>
        <dbReference type="ARBA" id="ARBA00023186"/>
    </source>
</evidence>
<keyword evidence="9" id="KW-1185">Reference proteome</keyword>
<protein>
    <recommendedName>
        <fullName evidence="7">Flagellar protein FliT</fullName>
    </recommendedName>
</protein>
<organism evidence="8 9">
    <name type="scientific">Paraclostridium tenue</name>
    <dbReference type="NCBI Taxonomy" id="1737"/>
    <lineage>
        <taxon>Bacteria</taxon>
        <taxon>Bacillati</taxon>
        <taxon>Bacillota</taxon>
        <taxon>Clostridia</taxon>
        <taxon>Peptostreptococcales</taxon>
        <taxon>Peptostreptococcaceae</taxon>
        <taxon>Paraclostridium</taxon>
    </lineage>
</organism>
<evidence type="ECO:0000313" key="9">
    <source>
        <dbReference type="Proteomes" id="UP001400965"/>
    </source>
</evidence>
<evidence type="ECO:0000256" key="6">
    <source>
        <dbReference type="ARBA" id="ARBA00093785"/>
    </source>
</evidence>
<comment type="subcellular location">
    <subcellularLocation>
        <location evidence="1">Cytoplasm</location>
        <location evidence="1">Cytosol</location>
    </subcellularLocation>
</comment>
<gene>
    <name evidence="8" type="ORF">GCM10008917_09260</name>
</gene>
<comment type="function">
    <text evidence="5">May act as an export chaperone for the filament capping protein FliD.</text>
</comment>
<dbReference type="InterPro" id="IPR008622">
    <property type="entry name" value="FliT"/>
</dbReference>
<evidence type="ECO:0000313" key="8">
    <source>
        <dbReference type="EMBL" id="GAA0862734.1"/>
    </source>
</evidence>
<keyword evidence="3" id="KW-1005">Bacterial flagellum biogenesis</keyword>
<evidence type="ECO:0000256" key="3">
    <source>
        <dbReference type="ARBA" id="ARBA00022795"/>
    </source>
</evidence>
<comment type="caution">
    <text evidence="8">The sequence shown here is derived from an EMBL/GenBank/DDBJ whole genome shotgun (WGS) entry which is preliminary data.</text>
</comment>
<dbReference type="Pfam" id="PF05400">
    <property type="entry name" value="FliT"/>
    <property type="match status" value="1"/>
</dbReference>
<reference evidence="9" key="1">
    <citation type="journal article" date="2019" name="Int. J. Syst. Evol. Microbiol.">
        <title>The Global Catalogue of Microorganisms (GCM) 10K type strain sequencing project: providing services to taxonomists for standard genome sequencing and annotation.</title>
        <authorList>
            <consortium name="The Broad Institute Genomics Platform"/>
            <consortium name="The Broad Institute Genome Sequencing Center for Infectious Disease"/>
            <person name="Wu L."/>
            <person name="Ma J."/>
        </authorList>
    </citation>
    <scope>NUCLEOTIDE SEQUENCE [LARGE SCALE GENOMIC DNA]</scope>
    <source>
        <strain evidence="9">JCM 6486</strain>
    </source>
</reference>
<evidence type="ECO:0000256" key="5">
    <source>
        <dbReference type="ARBA" id="ARBA00093765"/>
    </source>
</evidence>
<keyword evidence="8" id="KW-0966">Cell projection</keyword>
<proteinExistence type="inferred from homology"/>
<accession>A0ABP3XAU0</accession>
<name>A0ABP3XAU0_9FIRM</name>
<dbReference type="RefSeq" id="WP_346043103.1">
    <property type="nucleotide sequence ID" value="NZ_BAAACP010000004.1"/>
</dbReference>
<sequence>MEEVTKRYKQISLDIIEKLENNNAYDIEKLLDKRQQILDNVSDIKLFKKRLVEDGIIKIDEKIYKLIEEHIIKVKMEIMEHKKSKQANNSYINYNKKNLNIFNKKV</sequence>
<keyword evidence="8" id="KW-0282">Flagellum</keyword>
<keyword evidence="4" id="KW-0143">Chaperone</keyword>
<keyword evidence="8" id="KW-0969">Cilium</keyword>
<evidence type="ECO:0000256" key="7">
    <source>
        <dbReference type="ARBA" id="ARBA00093797"/>
    </source>
</evidence>
<evidence type="ECO:0000256" key="2">
    <source>
        <dbReference type="ARBA" id="ARBA00022490"/>
    </source>
</evidence>